<sequence>MKKLMTGNEAIARGAYEAGVLYASAYAGTPSTEILENIALYSDMKAEWATNEKVALEAVCGASIAGARAIAAMKHVGVNVASDALFTQAYTGVNGGIVLVTADEPGQHSSQDEQDNRNYAPFAKIPLFEPANSQECKDMIKIAFEVSEQYDTPVLVRMTTRVCHSKDIVDCVERVEKPIIKYEKKLEKYVTVPAFARKRRVVVEQRMHELKKYSNATDLNFIEINDTKVGVIASGVCYHYAKEMFGENASYLKIGFGYPLPDERIKEFASKVETIYIIEENDPIIENFVKVLGIKCIGKDIFPSYGEMTPDILRKSIDGKTKDLIEYNQDLIVNRAPTLCAGCPHRGVFYELGKRKDIVIAGDIGCYSLGFAEPYNAMDFNVCMGSAFSSGHGAQQVFDMQDEHNKRVVTVLGDSTFFHTGINGLINTVYNKSKTVNLILDNRITGMTGHQENPGSGYTLQGEPTQVIDIEGLVVSCGIKHIKVIDPNNLQETKESFNWALGIAEPSVIITRWPCALKKFSIEDKEEFPGAFSTKYKIDQERCIGCKKCIKTGCPAIAYDKNIKKSKIDNVQCVGCGVCVQVCPVEAIRRVEE</sequence>
<feature type="binding site" evidence="15">
    <location>
        <position position="543"/>
    </location>
    <ligand>
        <name>[4Fe-4S] cluster</name>
        <dbReference type="ChEBI" id="CHEBI:49883"/>
        <label>1</label>
    </ligand>
</feature>
<dbReference type="Pfam" id="PF14697">
    <property type="entry name" value="Fer4_21"/>
    <property type="match status" value="1"/>
</dbReference>
<keyword evidence="17" id="KW-0670">Pyruvate</keyword>
<keyword evidence="8 14" id="KW-0249">Electron transport</keyword>
<comment type="caution">
    <text evidence="17">The sequence shown here is derived from an EMBL/GenBank/DDBJ whole genome shotgun (WGS) entry which is preliminary data.</text>
</comment>
<feature type="binding site" evidence="15">
    <location>
        <position position="549"/>
    </location>
    <ligand>
        <name>[4Fe-4S] cluster</name>
        <dbReference type="ChEBI" id="CHEBI:49883"/>
        <label>1</label>
    </ligand>
</feature>
<evidence type="ECO:0000256" key="10">
    <source>
        <dbReference type="ARBA" id="ARBA00023004"/>
    </source>
</evidence>
<evidence type="ECO:0000256" key="4">
    <source>
        <dbReference type="ARBA" id="ARBA00017710"/>
    </source>
</evidence>
<feature type="binding site" evidence="15">
    <location>
        <position position="579"/>
    </location>
    <ligand>
        <name>[4Fe-4S] cluster</name>
        <dbReference type="ChEBI" id="CHEBI:49883"/>
        <label>2</label>
    </ligand>
</feature>
<evidence type="ECO:0000256" key="15">
    <source>
        <dbReference type="PIRSR" id="PIRSR006439-50"/>
    </source>
</evidence>
<dbReference type="InterPro" id="IPR017896">
    <property type="entry name" value="4Fe4S_Fe-S-bd"/>
</dbReference>
<feature type="binding site" evidence="15">
    <location>
        <position position="583"/>
    </location>
    <ligand>
        <name>[4Fe-4S] cluster</name>
        <dbReference type="ChEBI" id="CHEBI:49883"/>
        <label>1</label>
    </ligand>
</feature>
<dbReference type="SUPFAM" id="SSF52518">
    <property type="entry name" value="Thiamin diphosphate-binding fold (THDP-binding)"/>
    <property type="match status" value="2"/>
</dbReference>
<dbReference type="PANTHER" id="PTHR43710">
    <property type="entry name" value="2-HYDROXYACYL-COA LYASE"/>
    <property type="match status" value="1"/>
</dbReference>
<keyword evidence="10 14" id="KW-0408">Iron</keyword>
<dbReference type="RefSeq" id="WP_152803400.1">
    <property type="nucleotide sequence ID" value="NZ_WHNX01000010.1"/>
</dbReference>
<feature type="domain" description="4Fe-4S ferredoxin-type" evidence="16">
    <location>
        <begin position="564"/>
        <end position="593"/>
    </location>
</feature>
<comment type="catalytic activity">
    <reaction evidence="13 14">
        <text>indole-3-pyruvate + 2 oxidized [2Fe-2S]-[ferredoxin] + CoA = (indol-3-yl)acetyl-CoA + 2 reduced [2Fe-2S]-[ferredoxin] + CO2 + H(+)</text>
        <dbReference type="Rhea" id="RHEA:12645"/>
        <dbReference type="Rhea" id="RHEA-COMP:10000"/>
        <dbReference type="Rhea" id="RHEA-COMP:10001"/>
        <dbReference type="ChEBI" id="CHEBI:15378"/>
        <dbReference type="ChEBI" id="CHEBI:16526"/>
        <dbReference type="ChEBI" id="CHEBI:17640"/>
        <dbReference type="ChEBI" id="CHEBI:33737"/>
        <dbReference type="ChEBI" id="CHEBI:33738"/>
        <dbReference type="ChEBI" id="CHEBI:57271"/>
        <dbReference type="ChEBI" id="CHEBI:57287"/>
        <dbReference type="EC" id="1.2.7.8"/>
    </reaction>
</comment>
<dbReference type="PIRSF" id="PIRSF006439">
    <property type="entry name" value="Indolepyruvate_ferr_oxidored"/>
    <property type="match status" value="1"/>
</dbReference>
<comment type="subunit">
    <text evidence="2">Heterodimer of the IorA and IorB subunits.</text>
</comment>
<keyword evidence="9 14" id="KW-0560">Oxidoreductase</keyword>
<evidence type="ECO:0000256" key="3">
    <source>
        <dbReference type="ARBA" id="ARBA00012812"/>
    </source>
</evidence>
<keyword evidence="5 14" id="KW-0813">Transport</keyword>
<keyword evidence="7 14" id="KW-0479">Metal-binding</keyword>
<dbReference type="EC" id="1.2.7.8" evidence="3 14"/>
<feature type="domain" description="4Fe-4S ferredoxin-type" evidence="16">
    <location>
        <begin position="534"/>
        <end position="562"/>
    </location>
</feature>
<accession>A0A6A7K919</accession>
<dbReference type="Gene3D" id="3.40.50.970">
    <property type="match status" value="2"/>
</dbReference>
<dbReference type="InterPro" id="IPR011766">
    <property type="entry name" value="TPP_enzyme_TPP-bd"/>
</dbReference>
<feature type="binding site" evidence="15">
    <location>
        <position position="573"/>
    </location>
    <ligand>
        <name>[4Fe-4S] cluster</name>
        <dbReference type="ChEBI" id="CHEBI:49883"/>
        <label>2</label>
    </ligand>
</feature>
<dbReference type="GO" id="GO:0051539">
    <property type="term" value="F:4 iron, 4 sulfur cluster binding"/>
    <property type="evidence" value="ECO:0007669"/>
    <property type="project" value="UniProtKB-UniRule"/>
</dbReference>
<keyword evidence="11 14" id="KW-0411">Iron-sulfur</keyword>
<dbReference type="InterPro" id="IPR017900">
    <property type="entry name" value="4Fe4S_Fe_S_CS"/>
</dbReference>
<dbReference type="InterPro" id="IPR017721">
    <property type="entry name" value="IorA"/>
</dbReference>
<gene>
    <name evidence="17" type="primary">iorA</name>
    <name evidence="17" type="ORF">GC105_07775</name>
</gene>
<dbReference type="InterPro" id="IPR009014">
    <property type="entry name" value="Transketo_C/PFOR_II"/>
</dbReference>
<reference evidence="17 18" key="1">
    <citation type="submission" date="2019-10" db="EMBL/GenBank/DDBJ databases">
        <title>Alkalibaculum tamaniensis sp.nov., a new alkaliphilic acetogen, isolated on methoxylated aromatics from a mud volcano.</title>
        <authorList>
            <person name="Khomyakova M.A."/>
            <person name="Merkel A.Y."/>
            <person name="Bonch-Osmolovskaya E.A."/>
            <person name="Slobodkin A.I."/>
        </authorList>
    </citation>
    <scope>NUCLEOTIDE SEQUENCE [LARGE SCALE GENOMIC DNA]</scope>
    <source>
        <strain evidence="17 18">M08DMB</strain>
    </source>
</reference>
<dbReference type="Gene3D" id="3.30.70.20">
    <property type="match status" value="1"/>
</dbReference>
<dbReference type="SUPFAM" id="SSF54862">
    <property type="entry name" value="4Fe-4S ferredoxins"/>
    <property type="match status" value="1"/>
</dbReference>
<evidence type="ECO:0000313" key="18">
    <source>
        <dbReference type="Proteomes" id="UP000440004"/>
    </source>
</evidence>
<evidence type="ECO:0000256" key="9">
    <source>
        <dbReference type="ARBA" id="ARBA00023002"/>
    </source>
</evidence>
<evidence type="ECO:0000313" key="17">
    <source>
        <dbReference type="EMBL" id="MPW25687.1"/>
    </source>
</evidence>
<dbReference type="CDD" id="cd02008">
    <property type="entry name" value="TPP_IOR_alpha"/>
    <property type="match status" value="1"/>
</dbReference>
<dbReference type="FunFam" id="3.40.50.970:FF:000039">
    <property type="entry name" value="Indolepyruvate oxidoreductase subunit IorA"/>
    <property type="match status" value="1"/>
</dbReference>
<proteinExistence type="predicted"/>
<dbReference type="CDD" id="cd07034">
    <property type="entry name" value="TPP_PYR_PFOR_IOR-alpha_like"/>
    <property type="match status" value="1"/>
</dbReference>
<evidence type="ECO:0000256" key="11">
    <source>
        <dbReference type="ARBA" id="ARBA00023014"/>
    </source>
</evidence>
<evidence type="ECO:0000256" key="8">
    <source>
        <dbReference type="ARBA" id="ARBA00022982"/>
    </source>
</evidence>
<dbReference type="Pfam" id="PF01855">
    <property type="entry name" value="POR_N"/>
    <property type="match status" value="1"/>
</dbReference>
<dbReference type="InterPro" id="IPR029061">
    <property type="entry name" value="THDP-binding"/>
</dbReference>
<feature type="binding site" evidence="15">
    <location>
        <position position="576"/>
    </location>
    <ligand>
        <name>[4Fe-4S] cluster</name>
        <dbReference type="ChEBI" id="CHEBI:49883"/>
        <label>2</label>
    </ligand>
</feature>
<dbReference type="GO" id="GO:0043805">
    <property type="term" value="F:indolepyruvate ferredoxin oxidoreductase activity"/>
    <property type="evidence" value="ECO:0007669"/>
    <property type="project" value="UniProtKB-UniRule"/>
</dbReference>
<dbReference type="InterPro" id="IPR045025">
    <property type="entry name" value="HACL1-like"/>
</dbReference>
<name>A0A6A7K919_9FIRM</name>
<evidence type="ECO:0000256" key="5">
    <source>
        <dbReference type="ARBA" id="ARBA00022448"/>
    </source>
</evidence>
<evidence type="ECO:0000256" key="13">
    <source>
        <dbReference type="ARBA" id="ARBA00048332"/>
    </source>
</evidence>
<feature type="binding site" evidence="15">
    <location>
        <position position="554"/>
    </location>
    <ligand>
        <name>[4Fe-4S] cluster</name>
        <dbReference type="ChEBI" id="CHEBI:49883"/>
        <label>2</label>
    </ligand>
</feature>
<comment type="cofactor">
    <cofactor evidence="14 15">
        <name>[4Fe-4S] cluster</name>
        <dbReference type="ChEBI" id="CHEBI:49883"/>
    </cofactor>
    <text evidence="14 15">Binds 2 [4Fe-4S] clusters. In this family the first cluster has a non-standard and varying [4Fe-4S] binding motif CX(2)CX(2)CX(4-5)CP.</text>
</comment>
<dbReference type="Proteomes" id="UP000440004">
    <property type="component" value="Unassembled WGS sequence"/>
</dbReference>
<dbReference type="GO" id="GO:0030976">
    <property type="term" value="F:thiamine pyrophosphate binding"/>
    <property type="evidence" value="ECO:0007669"/>
    <property type="project" value="InterPro"/>
</dbReference>
<dbReference type="SUPFAM" id="SSF52922">
    <property type="entry name" value="TK C-terminal domain-like"/>
    <property type="match status" value="1"/>
</dbReference>
<evidence type="ECO:0000256" key="7">
    <source>
        <dbReference type="ARBA" id="ARBA00022723"/>
    </source>
</evidence>
<evidence type="ECO:0000256" key="12">
    <source>
        <dbReference type="ARBA" id="ARBA00030514"/>
    </source>
</evidence>
<keyword evidence="18" id="KW-1185">Reference proteome</keyword>
<evidence type="ECO:0000256" key="14">
    <source>
        <dbReference type="PIRNR" id="PIRNR006439"/>
    </source>
</evidence>
<evidence type="ECO:0000256" key="6">
    <source>
        <dbReference type="ARBA" id="ARBA00022485"/>
    </source>
</evidence>
<protein>
    <recommendedName>
        <fullName evidence="4 14">Indolepyruvate oxidoreductase subunit IorA</fullName>
        <shortName evidence="14">IOR</shortName>
        <ecNumber evidence="3 14">1.2.7.8</ecNumber>
    </recommendedName>
    <alternativeName>
        <fullName evidence="12 14">Indolepyruvate ferredoxin oxidoreductase subunit alpha</fullName>
    </alternativeName>
</protein>
<evidence type="ECO:0000256" key="2">
    <source>
        <dbReference type="ARBA" id="ARBA00011238"/>
    </source>
</evidence>
<dbReference type="PROSITE" id="PS00198">
    <property type="entry name" value="4FE4S_FER_1"/>
    <property type="match status" value="1"/>
</dbReference>
<dbReference type="Pfam" id="PF02775">
    <property type="entry name" value="TPP_enzyme_C"/>
    <property type="match status" value="1"/>
</dbReference>
<dbReference type="EMBL" id="WHNX01000010">
    <property type="protein sequence ID" value="MPW25687.1"/>
    <property type="molecule type" value="Genomic_DNA"/>
</dbReference>
<comment type="function">
    <text evidence="1 14">Catalyzes the ferredoxin-dependent oxidative decarboxylation of arylpyruvates.</text>
</comment>
<dbReference type="GO" id="GO:0046872">
    <property type="term" value="F:metal ion binding"/>
    <property type="evidence" value="ECO:0007669"/>
    <property type="project" value="UniProtKB-UniRule"/>
</dbReference>
<dbReference type="InterPro" id="IPR002880">
    <property type="entry name" value="Pyrv_Fd/Flavodoxin_OxRdtase_N"/>
</dbReference>
<evidence type="ECO:0000259" key="16">
    <source>
        <dbReference type="PROSITE" id="PS51379"/>
    </source>
</evidence>
<dbReference type="AlphaFoldDB" id="A0A6A7K919"/>
<dbReference type="Gene3D" id="3.40.50.920">
    <property type="match status" value="1"/>
</dbReference>
<dbReference type="PROSITE" id="PS51379">
    <property type="entry name" value="4FE4S_FER_2"/>
    <property type="match status" value="2"/>
</dbReference>
<evidence type="ECO:0000256" key="1">
    <source>
        <dbReference type="ARBA" id="ARBA00002995"/>
    </source>
</evidence>
<dbReference type="NCBIfam" id="TIGR03336">
    <property type="entry name" value="IOR_alpha"/>
    <property type="match status" value="1"/>
</dbReference>
<dbReference type="PANTHER" id="PTHR43710:SF5">
    <property type="entry name" value="INDOLEPYRUVATE FERREDOXIN OXIDOREDUCTASE ALPHA SUBUNIT"/>
    <property type="match status" value="1"/>
</dbReference>
<feature type="binding site" evidence="15">
    <location>
        <position position="546"/>
    </location>
    <ligand>
        <name>[4Fe-4S] cluster</name>
        <dbReference type="ChEBI" id="CHEBI:49883"/>
        <label>1</label>
    </ligand>
</feature>
<organism evidence="17 18">
    <name type="scientific">Alkalibaculum sporogenes</name>
    <dbReference type="NCBI Taxonomy" id="2655001"/>
    <lineage>
        <taxon>Bacteria</taxon>
        <taxon>Bacillati</taxon>
        <taxon>Bacillota</taxon>
        <taxon>Clostridia</taxon>
        <taxon>Eubacteriales</taxon>
        <taxon>Eubacteriaceae</taxon>
        <taxon>Alkalibaculum</taxon>
    </lineage>
</organism>
<keyword evidence="6 14" id="KW-0004">4Fe-4S</keyword>